<evidence type="ECO:0000313" key="2">
    <source>
        <dbReference type="EMBL" id="WWC91776.1"/>
    </source>
</evidence>
<reference evidence="2 3" key="1">
    <citation type="submission" date="2024-01" db="EMBL/GenBank/DDBJ databases">
        <title>Comparative genomics of Cryptococcus and Kwoniella reveals pathogenesis evolution and contrasting modes of karyotype evolution via chromosome fusion or intercentromeric recombination.</title>
        <authorList>
            <person name="Coelho M.A."/>
            <person name="David-Palma M."/>
            <person name="Shea T."/>
            <person name="Bowers K."/>
            <person name="McGinley-Smith S."/>
            <person name="Mohammad A.W."/>
            <person name="Gnirke A."/>
            <person name="Yurkov A.M."/>
            <person name="Nowrousian M."/>
            <person name="Sun S."/>
            <person name="Cuomo C.A."/>
            <person name="Heitman J."/>
        </authorList>
    </citation>
    <scope>NUCLEOTIDE SEQUENCE [LARGE SCALE GENOMIC DNA]</scope>
    <source>
        <strain evidence="2 3">CBS 6074</strain>
    </source>
</reference>
<sequence length="203" mass="22859">MSKHPRIAIIGAGYMKENQVQEAFGTKIDTLVVVDSDGISIENGKKYQADYIVLATGFDTAASLEREGRDGNMMRGKKDHLRYYHGIAIPGFPNFFSLQGNNSTPGHFSALFQLETQATYIASMLSQSLTEGDAVIEVNAKATENYNQWIDDGISKTVWNDKESWFHADGGKGRVFTHWPGPATLYWWINRKIDRNDWIFTKA</sequence>
<dbReference type="EMBL" id="CP144106">
    <property type="protein sequence ID" value="WWC91776.1"/>
    <property type="molecule type" value="Genomic_DNA"/>
</dbReference>
<dbReference type="InterPro" id="IPR036188">
    <property type="entry name" value="FAD/NAD-bd_sf"/>
</dbReference>
<dbReference type="Gene3D" id="3.50.50.60">
    <property type="entry name" value="FAD/NAD(P)-binding domain"/>
    <property type="match status" value="1"/>
</dbReference>
<accession>A0AAX4K2H0</accession>
<dbReference type="InterPro" id="IPR051209">
    <property type="entry name" value="FAD-bind_Monooxygenase_sf"/>
</dbReference>
<evidence type="ECO:0000256" key="1">
    <source>
        <dbReference type="ARBA" id="ARBA00010139"/>
    </source>
</evidence>
<organism evidence="2 3">
    <name type="scientific">Kwoniella dendrophila CBS 6074</name>
    <dbReference type="NCBI Taxonomy" id="1295534"/>
    <lineage>
        <taxon>Eukaryota</taxon>
        <taxon>Fungi</taxon>
        <taxon>Dikarya</taxon>
        <taxon>Basidiomycota</taxon>
        <taxon>Agaricomycotina</taxon>
        <taxon>Tremellomycetes</taxon>
        <taxon>Tremellales</taxon>
        <taxon>Cryptococcaceae</taxon>
        <taxon>Kwoniella</taxon>
    </lineage>
</organism>
<evidence type="ECO:0008006" key="4">
    <source>
        <dbReference type="Google" id="ProtNLM"/>
    </source>
</evidence>
<comment type="similarity">
    <text evidence="1">Belongs to the FAD-binding monooxygenase family.</text>
</comment>
<evidence type="ECO:0000313" key="3">
    <source>
        <dbReference type="Proteomes" id="UP001355207"/>
    </source>
</evidence>
<gene>
    <name evidence="2" type="ORF">L201_006723</name>
</gene>
<proteinExistence type="inferred from homology"/>
<dbReference type="Proteomes" id="UP001355207">
    <property type="component" value="Chromosome 9"/>
</dbReference>
<dbReference type="AlphaFoldDB" id="A0AAX4K2H0"/>
<dbReference type="RefSeq" id="XP_066078538.1">
    <property type="nucleotide sequence ID" value="XM_066222441.1"/>
</dbReference>
<dbReference type="GeneID" id="91097392"/>
<keyword evidence="3" id="KW-1185">Reference proteome</keyword>
<protein>
    <recommendedName>
        <fullName evidence="4">FAD/NAD(P)-binding domain-containing protein</fullName>
    </recommendedName>
</protein>
<dbReference type="SUPFAM" id="SSF51905">
    <property type="entry name" value="FAD/NAD(P)-binding domain"/>
    <property type="match status" value="1"/>
</dbReference>
<dbReference type="PANTHER" id="PTHR42877">
    <property type="entry name" value="L-ORNITHINE N(5)-MONOOXYGENASE-RELATED"/>
    <property type="match status" value="1"/>
</dbReference>
<name>A0AAX4K2H0_9TREE</name>
<dbReference type="PANTHER" id="PTHR42877:SF4">
    <property type="entry name" value="FAD_NAD(P)-BINDING DOMAIN-CONTAINING PROTEIN-RELATED"/>
    <property type="match status" value="1"/>
</dbReference>